<proteinExistence type="predicted"/>
<organism evidence="1 2">
    <name type="scientific">Sphingobacterium detergens</name>
    <dbReference type="NCBI Taxonomy" id="1145106"/>
    <lineage>
        <taxon>Bacteria</taxon>
        <taxon>Pseudomonadati</taxon>
        <taxon>Bacteroidota</taxon>
        <taxon>Sphingobacteriia</taxon>
        <taxon>Sphingobacteriales</taxon>
        <taxon>Sphingobacteriaceae</taxon>
        <taxon>Sphingobacterium</taxon>
    </lineage>
</organism>
<protein>
    <submittedName>
        <fullName evidence="1">Uncharacterized protein</fullName>
    </submittedName>
</protein>
<dbReference type="OrthoDB" id="665435at2"/>
<gene>
    <name evidence="1" type="ORF">DFQ12_0205</name>
</gene>
<keyword evidence="2" id="KW-1185">Reference proteome</keyword>
<evidence type="ECO:0000313" key="2">
    <source>
        <dbReference type="Proteomes" id="UP000286246"/>
    </source>
</evidence>
<dbReference type="Proteomes" id="UP000286246">
    <property type="component" value="Unassembled WGS sequence"/>
</dbReference>
<sequence length="214" mass="23382">MARFLKGIHGAYSGKVGSVIGSSWRGVDYVRSLSKISNKKASEGQIAQRAKFAMAVAFLSPIMDLLNLGYSDKLQGKATGYNKALQYLMNNGGVTGTYPTLEIDYSKIVIAKGSLSNLMAPEWSEPFPQEIALTWAPELNKYNSFADDSVILLMYNKNKNFFSILESSTRAAANLNFTLPASYSGDVLEGWVFTGHRDGVKTSPSFHLGELTIS</sequence>
<dbReference type="InterPro" id="IPR046233">
    <property type="entry name" value="DUF6266"/>
</dbReference>
<accession>A0A420BF85</accession>
<dbReference type="Pfam" id="PF19781">
    <property type="entry name" value="DUF6266"/>
    <property type="match status" value="1"/>
</dbReference>
<dbReference type="RefSeq" id="WP_120257163.1">
    <property type="nucleotide sequence ID" value="NZ_RAPY01000001.1"/>
</dbReference>
<dbReference type="AlphaFoldDB" id="A0A420BF85"/>
<reference evidence="1 2" key="1">
    <citation type="submission" date="2018-09" db="EMBL/GenBank/DDBJ databases">
        <title>Genomic Encyclopedia of Type Strains, Phase III (KMG-III): the genomes of soil and plant-associated and newly described type strains.</title>
        <authorList>
            <person name="Whitman W."/>
        </authorList>
    </citation>
    <scope>NUCLEOTIDE SEQUENCE [LARGE SCALE GENOMIC DNA]</scope>
    <source>
        <strain evidence="1 2">CECT 7938</strain>
    </source>
</reference>
<dbReference type="EMBL" id="RAPY01000001">
    <property type="protein sequence ID" value="RKE55374.1"/>
    <property type="molecule type" value="Genomic_DNA"/>
</dbReference>
<evidence type="ECO:0000313" key="1">
    <source>
        <dbReference type="EMBL" id="RKE55374.1"/>
    </source>
</evidence>
<name>A0A420BF85_SPHD1</name>
<comment type="caution">
    <text evidence="1">The sequence shown here is derived from an EMBL/GenBank/DDBJ whole genome shotgun (WGS) entry which is preliminary data.</text>
</comment>